<protein>
    <recommendedName>
        <fullName evidence="3">Glycosyl hydrolases related to GH101 family, GHL1-GHL3</fullName>
    </recommendedName>
</protein>
<dbReference type="KEGG" id="bhc:JFL75_18580"/>
<organism evidence="1 2">
    <name type="scientific">Breznakiella homolactica</name>
    <dbReference type="NCBI Taxonomy" id="2798577"/>
    <lineage>
        <taxon>Bacteria</taxon>
        <taxon>Pseudomonadati</taxon>
        <taxon>Spirochaetota</taxon>
        <taxon>Spirochaetia</taxon>
        <taxon>Spirochaetales</taxon>
        <taxon>Breznakiellaceae</taxon>
        <taxon>Breznakiella</taxon>
    </lineage>
</organism>
<evidence type="ECO:0000313" key="1">
    <source>
        <dbReference type="EMBL" id="QQO08913.1"/>
    </source>
</evidence>
<gene>
    <name evidence="1" type="ORF">JFL75_18580</name>
</gene>
<dbReference type="RefSeq" id="WP_215626219.1">
    <property type="nucleotide sequence ID" value="NZ_CP067089.2"/>
</dbReference>
<accession>A0A7T8BB65</accession>
<name>A0A7T8BB65_9SPIR</name>
<dbReference type="InterPro" id="IPR021459">
    <property type="entry name" value="GH101-related"/>
</dbReference>
<proteinExistence type="predicted"/>
<evidence type="ECO:0008006" key="3">
    <source>
        <dbReference type="Google" id="ProtNLM"/>
    </source>
</evidence>
<keyword evidence="2" id="KW-1185">Reference proteome</keyword>
<evidence type="ECO:0000313" key="2">
    <source>
        <dbReference type="Proteomes" id="UP000595917"/>
    </source>
</evidence>
<dbReference type="EMBL" id="CP067089">
    <property type="protein sequence ID" value="QQO08913.1"/>
    <property type="molecule type" value="Genomic_DNA"/>
</dbReference>
<dbReference type="Proteomes" id="UP000595917">
    <property type="component" value="Chromosome"/>
</dbReference>
<dbReference type="PROSITE" id="PS51257">
    <property type="entry name" value="PROKAR_LIPOPROTEIN"/>
    <property type="match status" value="1"/>
</dbReference>
<dbReference type="AlphaFoldDB" id="A0A7T8BB65"/>
<sequence length="760" mass="87019">MKSFVRQFSAVLVCSLVLVSCFNRNSPVKGASPRPSGNYSFIERPFTVDPETLLITYRQETVSAAADRRVVSSYASSGNTESWKYPEESVSVAVEHFPDYTDIEFTYYGGGEGRFTFPRLAGSSYTLPFGQGKYIPAGDADFIDFFTRYMQDLDPLQSFSMGFFAVSQPERTFLFIIKNNFNNEIRFGASPDLTASFTHTFPDINTDKRFGFRMYALDHDPVTAAKKYREYIQEQDLFVSLRDKSKTNRNIAKLPGAVHIYLFDETVIDPDDIGWQKFRNSLGTPAVTYLAEFSRGLEDGGADFRRVLAAAENQDYIDQYQRRVITGAVSAMLVRDDFYDPGIFTVHTDKTEAYLRRDLRTLGRLERIDFNKEILYANLDVFARPPAGWAYNRGTGIVDELYASGIDRAMILFNSWEQGYIQPEAVRKAADCGYLIGAYDSYHSIHEPGTEAWITARFNNPDLYESAAIEDRDGVKIPGFQGVGRKVNPVFAMDEVRTRLKTITASGLPYNAWFVDCDATGEVYDDYSPYHPTTKEKDLEARLYRMDYIAKTYSMVVGSEGGNDFAAPVIAFAHGIDLMSFSWMDQDMKANRESPYYLGRYYSQTGGAPEKMIKPVPVKPFFRKIFLDQAYNLPLYNLVYNDSVVTSYHWDWATMKIEEETENRMAYEFLYNTAPMFHLDRDFFGENKDLIVNHSRNWSEFARKAAYAEMTDFEILSPDRLIQQTFYGSGLRVVANFSDYDYFDTKSGKTIPKHSYHVYY</sequence>
<dbReference type="Pfam" id="PF11308">
    <property type="entry name" value="Glyco_hydro_129"/>
    <property type="match status" value="1"/>
</dbReference>
<reference evidence="1" key="1">
    <citation type="submission" date="2021-01" db="EMBL/GenBank/DDBJ databases">
        <title>Description of Breznakiella homolactica.</title>
        <authorList>
            <person name="Song Y."/>
            <person name="Brune A."/>
        </authorList>
    </citation>
    <scope>NUCLEOTIDE SEQUENCE</scope>
    <source>
        <strain evidence="1">RmG30</strain>
    </source>
</reference>